<evidence type="ECO:0000256" key="2">
    <source>
        <dbReference type="ARBA" id="ARBA00022771"/>
    </source>
</evidence>
<dbReference type="eggNOG" id="KOG4477">
    <property type="taxonomic scope" value="Eukaryota"/>
</dbReference>
<feature type="region of interest" description="Disordered" evidence="5">
    <location>
        <begin position="96"/>
        <end position="135"/>
    </location>
</feature>
<dbReference type="PROSITE" id="PS50199">
    <property type="entry name" value="ZF_RANBP2_2"/>
    <property type="match status" value="1"/>
</dbReference>
<dbReference type="Gene3D" id="4.10.1060.10">
    <property type="entry name" value="Zinc finger, RanBP2-type"/>
    <property type="match status" value="1"/>
</dbReference>
<evidence type="ECO:0000313" key="7">
    <source>
        <dbReference type="Proteomes" id="UP000095284"/>
    </source>
</evidence>
<dbReference type="Proteomes" id="UP000095284">
    <property type="component" value="Unplaced"/>
</dbReference>
<dbReference type="GO" id="GO:0003712">
    <property type="term" value="F:transcription coregulator activity"/>
    <property type="evidence" value="ECO:0007669"/>
    <property type="project" value="TreeGrafter"/>
</dbReference>
<organism evidence="7 8">
    <name type="scientific">Bursaphelenchus xylophilus</name>
    <name type="common">Pinewood nematode worm</name>
    <name type="synonym">Aphelenchoides xylophilus</name>
    <dbReference type="NCBI Taxonomy" id="6326"/>
    <lineage>
        <taxon>Eukaryota</taxon>
        <taxon>Metazoa</taxon>
        <taxon>Ecdysozoa</taxon>
        <taxon>Nematoda</taxon>
        <taxon>Chromadorea</taxon>
        <taxon>Rhabditida</taxon>
        <taxon>Tylenchina</taxon>
        <taxon>Tylenchomorpha</taxon>
        <taxon>Aphelenchoidea</taxon>
        <taxon>Aphelenchoididae</taxon>
        <taxon>Bursaphelenchus</taxon>
    </lineage>
</organism>
<keyword evidence="1" id="KW-0479">Metal-binding</keyword>
<proteinExistence type="predicted"/>
<feature type="compositionally biased region" description="Basic and acidic residues" evidence="5">
    <location>
        <begin position="192"/>
        <end position="201"/>
    </location>
</feature>
<accession>A0A1I7SMF0</accession>
<dbReference type="SUPFAM" id="SSF90209">
    <property type="entry name" value="Ran binding protein zinc finger-like"/>
    <property type="match status" value="1"/>
</dbReference>
<evidence type="ECO:0000313" key="8">
    <source>
        <dbReference type="WBParaSite" id="BXY_1423400.1"/>
    </source>
</evidence>
<dbReference type="SMART" id="SM00547">
    <property type="entry name" value="ZnF_RBZ"/>
    <property type="match status" value="1"/>
</dbReference>
<dbReference type="PANTHER" id="PTHR12920">
    <property type="entry name" value="RYBP AND YAF2-RELATED"/>
    <property type="match status" value="1"/>
</dbReference>
<feature type="compositionally biased region" description="Basic residues" evidence="5">
    <location>
        <begin position="182"/>
        <end position="191"/>
    </location>
</feature>
<feature type="compositionally biased region" description="Basic and acidic residues" evidence="5">
    <location>
        <begin position="1"/>
        <end position="18"/>
    </location>
</feature>
<feature type="region of interest" description="Disordered" evidence="5">
    <location>
        <begin position="182"/>
        <end position="201"/>
    </location>
</feature>
<feature type="compositionally biased region" description="Polar residues" evidence="5">
    <location>
        <begin position="107"/>
        <end position="125"/>
    </location>
</feature>
<dbReference type="AlphaFoldDB" id="A0A1I7SMF0"/>
<dbReference type="PROSITE" id="PS01358">
    <property type="entry name" value="ZF_RANBP2_1"/>
    <property type="match status" value="1"/>
</dbReference>
<sequence>MGRKQSEYEEDNQKPESSRRKKEPRPSTSRDSVEEDDEPGWECSVCTYRNKTESFKCEMCESRKGTSTRKPRLNPSVVQQQTLVQNLAVQGPIMKRTRFSDGRSRFSPESTGSGTNSRGLSTGSSPVPIRPAKKRQNRRVVKLLIPFADDLVDRDVFTQRSITTGGVTCQIIEFKVKEKLTKKKRREKKKAKKEEREVMDD</sequence>
<evidence type="ECO:0000256" key="5">
    <source>
        <dbReference type="SAM" id="MobiDB-lite"/>
    </source>
</evidence>
<dbReference type="InterPro" id="IPR039958">
    <property type="entry name" value="RYBP/YAF2"/>
</dbReference>
<dbReference type="InterPro" id="IPR036443">
    <property type="entry name" value="Znf_RanBP2_sf"/>
</dbReference>
<protein>
    <submittedName>
        <fullName evidence="8">RanBP2-type domain-containing protein</fullName>
    </submittedName>
</protein>
<dbReference type="PANTHER" id="PTHR12920:SF4">
    <property type="entry name" value="GEO03726P1"/>
    <property type="match status" value="1"/>
</dbReference>
<evidence type="ECO:0000256" key="3">
    <source>
        <dbReference type="ARBA" id="ARBA00022833"/>
    </source>
</evidence>
<dbReference type="WBParaSite" id="BXY_1423400.1">
    <property type="protein sequence ID" value="BXY_1423400.1"/>
    <property type="gene ID" value="BXY_1423400"/>
</dbReference>
<feature type="domain" description="RanBP2-type" evidence="6">
    <location>
        <begin position="37"/>
        <end position="66"/>
    </location>
</feature>
<dbReference type="InterPro" id="IPR001876">
    <property type="entry name" value="Znf_RanBP2"/>
</dbReference>
<dbReference type="GO" id="GO:0003677">
    <property type="term" value="F:DNA binding"/>
    <property type="evidence" value="ECO:0007669"/>
    <property type="project" value="TreeGrafter"/>
</dbReference>
<name>A0A1I7SMF0_BURXY</name>
<dbReference type="GO" id="GO:0005634">
    <property type="term" value="C:nucleus"/>
    <property type="evidence" value="ECO:0007669"/>
    <property type="project" value="TreeGrafter"/>
</dbReference>
<dbReference type="GO" id="GO:0045893">
    <property type="term" value="P:positive regulation of DNA-templated transcription"/>
    <property type="evidence" value="ECO:0007669"/>
    <property type="project" value="InterPro"/>
</dbReference>
<dbReference type="Pfam" id="PF00641">
    <property type="entry name" value="Zn_ribbon_RanBP"/>
    <property type="match status" value="1"/>
</dbReference>
<reference evidence="8" key="1">
    <citation type="submission" date="2016-11" db="UniProtKB">
        <authorList>
            <consortium name="WormBaseParasite"/>
        </authorList>
    </citation>
    <scope>IDENTIFICATION</scope>
</reference>
<keyword evidence="2 4" id="KW-0863">Zinc-finger</keyword>
<evidence type="ECO:0000256" key="1">
    <source>
        <dbReference type="ARBA" id="ARBA00022723"/>
    </source>
</evidence>
<evidence type="ECO:0000256" key="4">
    <source>
        <dbReference type="PROSITE-ProRule" id="PRU00322"/>
    </source>
</evidence>
<evidence type="ECO:0000259" key="6">
    <source>
        <dbReference type="PROSITE" id="PS50199"/>
    </source>
</evidence>
<dbReference type="GO" id="GO:0008270">
    <property type="term" value="F:zinc ion binding"/>
    <property type="evidence" value="ECO:0007669"/>
    <property type="project" value="UniProtKB-KW"/>
</dbReference>
<keyword evidence="3" id="KW-0862">Zinc</keyword>
<feature type="region of interest" description="Disordered" evidence="5">
    <location>
        <begin position="1"/>
        <end position="41"/>
    </location>
</feature>